<dbReference type="PANTHER" id="PTHR14605">
    <property type="entry name" value="CHST5 PROTEIN"/>
    <property type="match status" value="1"/>
</dbReference>
<keyword evidence="6 12" id="KW-1133">Transmembrane helix</keyword>
<dbReference type="GO" id="GO:0035869">
    <property type="term" value="C:ciliary transition zone"/>
    <property type="evidence" value="ECO:0007669"/>
    <property type="project" value="TreeGrafter"/>
</dbReference>
<evidence type="ECO:0000256" key="11">
    <source>
        <dbReference type="ARBA" id="ARBA00024803"/>
    </source>
</evidence>
<evidence type="ECO:0000256" key="5">
    <source>
        <dbReference type="ARBA" id="ARBA00022692"/>
    </source>
</evidence>
<keyword evidence="5 12" id="KW-0812">Transmembrane</keyword>
<dbReference type="GO" id="GO:0060271">
    <property type="term" value="P:cilium assembly"/>
    <property type="evidence" value="ECO:0007669"/>
    <property type="project" value="TreeGrafter"/>
</dbReference>
<dbReference type="AlphaFoldDB" id="A0A7S3JT02"/>
<evidence type="ECO:0000256" key="8">
    <source>
        <dbReference type="ARBA" id="ARBA00023136"/>
    </source>
</evidence>
<reference evidence="13" key="1">
    <citation type="submission" date="2021-01" db="EMBL/GenBank/DDBJ databases">
        <authorList>
            <person name="Corre E."/>
            <person name="Pelletier E."/>
            <person name="Niang G."/>
            <person name="Scheremetjew M."/>
            <person name="Finn R."/>
            <person name="Kale V."/>
            <person name="Holt S."/>
            <person name="Cochrane G."/>
            <person name="Meng A."/>
            <person name="Brown T."/>
            <person name="Cohen L."/>
        </authorList>
    </citation>
    <scope>NUCLEOTIDE SEQUENCE</scope>
    <source>
        <strain evidence="13">CCMP1510</strain>
    </source>
</reference>
<evidence type="ECO:0000256" key="12">
    <source>
        <dbReference type="SAM" id="Phobius"/>
    </source>
</evidence>
<evidence type="ECO:0000256" key="9">
    <source>
        <dbReference type="ARBA" id="ARBA00023180"/>
    </source>
</evidence>
<protein>
    <recommendedName>
        <fullName evidence="3">Transmembrane protein 231</fullName>
    </recommendedName>
</protein>
<evidence type="ECO:0000256" key="10">
    <source>
        <dbReference type="ARBA" id="ARBA00023273"/>
    </source>
</evidence>
<evidence type="ECO:0000256" key="2">
    <source>
        <dbReference type="ARBA" id="ARBA00009082"/>
    </source>
</evidence>
<evidence type="ECO:0000256" key="4">
    <source>
        <dbReference type="ARBA" id="ARBA00022475"/>
    </source>
</evidence>
<comment type="subcellular location">
    <subcellularLocation>
        <location evidence="1">Cell projection</location>
        <location evidence="1">Cilium membrane</location>
        <topology evidence="1">Multi-pass membrane protein</topology>
    </subcellularLocation>
</comment>
<keyword evidence="8 12" id="KW-0472">Membrane</keyword>
<feature type="transmembrane region" description="Helical" evidence="12">
    <location>
        <begin position="20"/>
        <end position="42"/>
    </location>
</feature>
<keyword evidence="7" id="KW-0969">Cilium</keyword>
<comment type="similarity">
    <text evidence="2">Belongs to the TMEM231 family.</text>
</comment>
<evidence type="ECO:0000256" key="6">
    <source>
        <dbReference type="ARBA" id="ARBA00022989"/>
    </source>
</evidence>
<dbReference type="EMBL" id="HBIJ01004399">
    <property type="protein sequence ID" value="CAE0362367.1"/>
    <property type="molecule type" value="Transcribed_RNA"/>
</dbReference>
<evidence type="ECO:0000313" key="13">
    <source>
        <dbReference type="EMBL" id="CAE0362367.1"/>
    </source>
</evidence>
<keyword evidence="9" id="KW-0325">Glycoprotein</keyword>
<gene>
    <name evidence="13" type="ORF">ALAG00032_LOCUS3108</name>
</gene>
<name>A0A7S3JT02_9STRA</name>
<dbReference type="Pfam" id="PF10149">
    <property type="entry name" value="TM231"/>
    <property type="match status" value="1"/>
</dbReference>
<organism evidence="13">
    <name type="scientific">Aureoumbra lagunensis</name>
    <dbReference type="NCBI Taxonomy" id="44058"/>
    <lineage>
        <taxon>Eukaryota</taxon>
        <taxon>Sar</taxon>
        <taxon>Stramenopiles</taxon>
        <taxon>Ochrophyta</taxon>
        <taxon>Pelagophyceae</taxon>
        <taxon>Pelagomonadales</taxon>
        <taxon>Aureoumbra</taxon>
    </lineage>
</organism>
<accession>A0A7S3JT02</accession>
<keyword evidence="10" id="KW-0966">Cell projection</keyword>
<dbReference type="InterPro" id="IPR019306">
    <property type="entry name" value="TMEM231"/>
</dbReference>
<sequence>MAVEVYHEALCRRYYASRLSFAYVFSLFVAVALVIIPFFLSYSDVPSFWLKTNTYREQPRIEYEYKIIGILEGYDESGMPFEILYSSMSSISSIFARETQNSLRVPVLRSLELDKNRDGITDQFSLEALIPLQQGEKIHSTSVMAFFNVRLKRKARLEMETLAYAHADSAMPGRAAYFDGDFLLLQKWPLRVKGGYQLPYENTPLIPTSNVDAQSILFPRLLAAYRARNNSMHYNQMYTVWSPRAGKRDDYASSSLPDSFNFTLNMRVPIAQILYTPPATEVFKDAWLKYLSLFIVIAFLLDRLCSFVFYNQLLDTTMCIETPYSQAGEPVKPT</sequence>
<evidence type="ECO:0000256" key="1">
    <source>
        <dbReference type="ARBA" id="ARBA00004272"/>
    </source>
</evidence>
<dbReference type="GO" id="GO:0032880">
    <property type="term" value="P:regulation of protein localization"/>
    <property type="evidence" value="ECO:0007669"/>
    <property type="project" value="TreeGrafter"/>
</dbReference>
<comment type="function">
    <text evidence="11">Transmembrane component of the tectonic-like complex, a complex localized at the transition zone of primary cilia and acting as a barrier that prevents diffusion of transmembrane proteins between the cilia and plasma membranes. Required for ciliogenesis and sonic hedgehog/SHH signaling.</text>
</comment>
<dbReference type="GO" id="GO:0060170">
    <property type="term" value="C:ciliary membrane"/>
    <property type="evidence" value="ECO:0007669"/>
    <property type="project" value="UniProtKB-SubCell"/>
</dbReference>
<evidence type="ECO:0000256" key="7">
    <source>
        <dbReference type="ARBA" id="ARBA00023069"/>
    </source>
</evidence>
<keyword evidence="4" id="KW-1003">Cell membrane</keyword>
<proteinExistence type="inferred from homology"/>
<evidence type="ECO:0000256" key="3">
    <source>
        <dbReference type="ARBA" id="ARBA00015087"/>
    </source>
</evidence>
<dbReference type="PANTHER" id="PTHR14605:SF1">
    <property type="entry name" value="TRANSMEMBRANE PROTEIN 231"/>
    <property type="match status" value="1"/>
</dbReference>